<comment type="caution">
    <text evidence="2">The sequence shown here is derived from an EMBL/GenBank/DDBJ whole genome shotgun (WGS) entry which is preliminary data.</text>
</comment>
<dbReference type="EMBL" id="QIBW01000010">
    <property type="protein sequence ID" value="ROT89372.1"/>
    <property type="molecule type" value="Genomic_DNA"/>
</dbReference>
<keyword evidence="1" id="KW-0812">Transmembrane</keyword>
<name>A0A423UJ94_9ACTN</name>
<evidence type="ECO:0000256" key="1">
    <source>
        <dbReference type="SAM" id="Phobius"/>
    </source>
</evidence>
<dbReference type="AlphaFoldDB" id="A0A423UJ94"/>
<organism evidence="2 3">
    <name type="scientific">Gordonibacter urolithinfaciens</name>
    <dbReference type="NCBI Taxonomy" id="1335613"/>
    <lineage>
        <taxon>Bacteria</taxon>
        <taxon>Bacillati</taxon>
        <taxon>Actinomycetota</taxon>
        <taxon>Coriobacteriia</taxon>
        <taxon>Eggerthellales</taxon>
        <taxon>Eggerthellaceae</taxon>
        <taxon>Gordonibacter</taxon>
    </lineage>
</organism>
<sequence length="338" mass="35340">MAASRAFAHVTLSEPTGGIASMKAYKTVIYSFLIGGVLALVAQALVTVWTNVLTGTPMQFFIGGSTLISMGIIGCILGGFANYQLVEEWGTFGALLPFSGFAMAVGMKMVGPWTKQNATAGKAVWQGLWLVIWFNAVAAALSILLGFVCGTMGVEPMVAVEKNTTAMVFPLAFLVGGGLCALFQVVYLVVKGITPKCKPVWILLTAWFCGAILAPLGVSGALANFAGQGFSVMIPVGGYNMYNVGVSFAMGEFGEGLLHLGSFFLAVAGLFFTGLATFLIYNAKFGRTPIHEVHRMKAQHLMDELDGILPGTAGTPVVASAGAVPMAVAEEAVDRSIG</sequence>
<dbReference type="Proteomes" id="UP000285258">
    <property type="component" value="Unassembled WGS sequence"/>
</dbReference>
<dbReference type="PANTHER" id="PTHR38450">
    <property type="entry name" value="STAGE V SPORULATION PROTEIN AC-RELATED"/>
    <property type="match status" value="1"/>
</dbReference>
<evidence type="ECO:0000313" key="3">
    <source>
        <dbReference type="Proteomes" id="UP000285258"/>
    </source>
</evidence>
<dbReference type="Pfam" id="PF03862">
    <property type="entry name" value="SpoVAC_SpoVAEB"/>
    <property type="match status" value="2"/>
</dbReference>
<proteinExistence type="predicted"/>
<feature type="transmembrane region" description="Helical" evidence="1">
    <location>
        <begin position="168"/>
        <end position="190"/>
    </location>
</feature>
<dbReference type="PANTHER" id="PTHR38450:SF1">
    <property type="entry name" value="STAGE V SPORULATION PROTEIN AC"/>
    <property type="match status" value="1"/>
</dbReference>
<feature type="transmembrane region" description="Helical" evidence="1">
    <location>
        <begin position="128"/>
        <end position="148"/>
    </location>
</feature>
<dbReference type="InterPro" id="IPR005562">
    <property type="entry name" value="SpoVA"/>
</dbReference>
<accession>A0A423UJ94</accession>
<feature type="transmembrane region" description="Helical" evidence="1">
    <location>
        <begin position="89"/>
        <end position="107"/>
    </location>
</feature>
<reference evidence="3" key="1">
    <citation type="submission" date="2018-05" db="EMBL/GenBank/DDBJ databases">
        <title>Genome Sequencing of selected type strains of the family Eggerthellaceae.</title>
        <authorList>
            <person name="Danylec N."/>
            <person name="Stoll D.A."/>
            <person name="Doetsch A."/>
            <person name="Huch M."/>
        </authorList>
    </citation>
    <scope>NUCLEOTIDE SEQUENCE [LARGE SCALE GENOMIC DNA]</scope>
    <source>
        <strain evidence="3">DSM 27213</strain>
    </source>
</reference>
<keyword evidence="1" id="KW-0472">Membrane</keyword>
<protein>
    <submittedName>
        <fullName evidence="2">SpoVA/SpoVAEb family sporulation membrane protein</fullName>
    </submittedName>
</protein>
<feature type="transmembrane region" description="Helical" evidence="1">
    <location>
        <begin position="257"/>
        <end position="281"/>
    </location>
</feature>
<feature type="transmembrane region" description="Helical" evidence="1">
    <location>
        <begin position="28"/>
        <end position="48"/>
    </location>
</feature>
<keyword evidence="1" id="KW-1133">Transmembrane helix</keyword>
<gene>
    <name evidence="2" type="ORF">DMP12_09175</name>
</gene>
<feature type="transmembrane region" description="Helical" evidence="1">
    <location>
        <begin position="202"/>
        <end position="223"/>
    </location>
</feature>
<evidence type="ECO:0000313" key="2">
    <source>
        <dbReference type="EMBL" id="ROT89372.1"/>
    </source>
</evidence>
<feature type="transmembrane region" description="Helical" evidence="1">
    <location>
        <begin position="60"/>
        <end position="83"/>
    </location>
</feature>